<keyword evidence="7" id="KW-0812">Transmembrane</keyword>
<dbReference type="RefSeq" id="WP_024331806.1">
    <property type="nucleotide sequence ID" value="NZ_JASOXK010000005.1"/>
</dbReference>
<dbReference type="STRING" id="33007.HMPREF3198_00239"/>
<dbReference type="Gene3D" id="1.10.1060.10">
    <property type="entry name" value="Alpha-helical ferredoxin"/>
    <property type="match status" value="2"/>
</dbReference>
<feature type="region of interest" description="Disordered" evidence="6">
    <location>
        <begin position="756"/>
        <end position="777"/>
    </location>
</feature>
<evidence type="ECO:0000256" key="4">
    <source>
        <dbReference type="ARBA" id="ARBA00023004"/>
    </source>
</evidence>
<proteinExistence type="predicted"/>
<feature type="compositionally biased region" description="Acidic residues" evidence="6">
    <location>
        <begin position="766"/>
        <end position="777"/>
    </location>
</feature>
<dbReference type="InterPro" id="IPR017896">
    <property type="entry name" value="4Fe4S_Fe-S-bd"/>
</dbReference>
<keyword evidence="1" id="KW-0004">4Fe-4S</keyword>
<dbReference type="PROSITE" id="PS00198">
    <property type="entry name" value="4FE4S_FER_1"/>
    <property type="match status" value="2"/>
</dbReference>
<keyword evidence="3" id="KW-0560">Oxidoreductase</keyword>
<feature type="transmembrane region" description="Helical" evidence="7">
    <location>
        <begin position="204"/>
        <end position="224"/>
    </location>
</feature>
<feature type="domain" description="4Fe-4S ferredoxin-type" evidence="8">
    <location>
        <begin position="316"/>
        <end position="345"/>
    </location>
</feature>
<dbReference type="AlphaFoldDB" id="A0A2I1IMH2"/>
<dbReference type="GO" id="GO:0016491">
    <property type="term" value="F:oxidoreductase activity"/>
    <property type="evidence" value="ECO:0007669"/>
    <property type="project" value="UniProtKB-KW"/>
</dbReference>
<dbReference type="SUPFAM" id="SSF46548">
    <property type="entry name" value="alpha-helical ferredoxin"/>
    <property type="match status" value="1"/>
</dbReference>
<gene>
    <name evidence="9" type="ORF">CYJ19_05535</name>
</gene>
<keyword evidence="7" id="KW-1133">Transmembrane helix</keyword>
<dbReference type="PROSITE" id="PS51257">
    <property type="entry name" value="PROKAR_LIPOPROTEIN"/>
    <property type="match status" value="1"/>
</dbReference>
<dbReference type="PROSITE" id="PS51379">
    <property type="entry name" value="4FE4S_FER_2"/>
    <property type="match status" value="2"/>
</dbReference>
<dbReference type="InterPro" id="IPR017900">
    <property type="entry name" value="4Fe4S_Fe_S_CS"/>
</dbReference>
<keyword evidence="7" id="KW-0472">Membrane</keyword>
<feature type="transmembrane region" description="Helical" evidence="7">
    <location>
        <begin position="74"/>
        <end position="95"/>
    </location>
</feature>
<dbReference type="GO" id="GO:0051539">
    <property type="term" value="F:4 iron, 4 sulfur cluster binding"/>
    <property type="evidence" value="ECO:0007669"/>
    <property type="project" value="UniProtKB-KW"/>
</dbReference>
<name>A0A2I1IMH2_9ACTO</name>
<protein>
    <submittedName>
        <fullName evidence="9">(Fe-S)-binding protein</fullName>
    </submittedName>
</protein>
<evidence type="ECO:0000256" key="3">
    <source>
        <dbReference type="ARBA" id="ARBA00023002"/>
    </source>
</evidence>
<evidence type="ECO:0000313" key="10">
    <source>
        <dbReference type="Proteomes" id="UP000235122"/>
    </source>
</evidence>
<feature type="domain" description="4Fe-4S ferredoxin-type" evidence="8">
    <location>
        <begin position="420"/>
        <end position="452"/>
    </location>
</feature>
<feature type="transmembrane region" description="Helical" evidence="7">
    <location>
        <begin position="236"/>
        <end position="256"/>
    </location>
</feature>
<accession>A0A2I1IMH2</accession>
<evidence type="ECO:0000256" key="2">
    <source>
        <dbReference type="ARBA" id="ARBA00022723"/>
    </source>
</evidence>
<organism evidence="9 10">
    <name type="scientific">Winkia neuii</name>
    <dbReference type="NCBI Taxonomy" id="33007"/>
    <lineage>
        <taxon>Bacteria</taxon>
        <taxon>Bacillati</taxon>
        <taxon>Actinomycetota</taxon>
        <taxon>Actinomycetes</taxon>
        <taxon>Actinomycetales</taxon>
        <taxon>Actinomycetaceae</taxon>
        <taxon>Winkia</taxon>
    </lineage>
</organism>
<feature type="transmembrane region" description="Helical" evidence="7">
    <location>
        <begin position="170"/>
        <end position="192"/>
    </location>
</feature>
<evidence type="ECO:0000256" key="7">
    <source>
        <dbReference type="SAM" id="Phobius"/>
    </source>
</evidence>
<feature type="transmembrane region" description="Helical" evidence="7">
    <location>
        <begin position="115"/>
        <end position="134"/>
    </location>
</feature>
<dbReference type="Proteomes" id="UP000235122">
    <property type="component" value="Unassembled WGS sequence"/>
</dbReference>
<keyword evidence="4" id="KW-0408">Iron</keyword>
<dbReference type="PANTHER" id="PTHR43255:SF1">
    <property type="entry name" value="IRON-SULFUR-BINDING OXIDOREDUCTASE FADF-RELATED"/>
    <property type="match status" value="1"/>
</dbReference>
<evidence type="ECO:0000259" key="8">
    <source>
        <dbReference type="PROSITE" id="PS51379"/>
    </source>
</evidence>
<dbReference type="EMBL" id="PKKO01000003">
    <property type="protein sequence ID" value="PKY72313.1"/>
    <property type="molecule type" value="Genomic_DNA"/>
</dbReference>
<keyword evidence="10" id="KW-1185">Reference proteome</keyword>
<comment type="caution">
    <text evidence="9">The sequence shown here is derived from an EMBL/GenBank/DDBJ whole genome shotgun (WGS) entry which is preliminary data.</text>
</comment>
<dbReference type="Pfam" id="PF13187">
    <property type="entry name" value="Fer4_9"/>
    <property type="match status" value="1"/>
</dbReference>
<dbReference type="InterPro" id="IPR051460">
    <property type="entry name" value="HdrC_iron-sulfur_subunit"/>
</dbReference>
<keyword evidence="2" id="KW-0479">Metal-binding</keyword>
<dbReference type="GeneID" id="35866826"/>
<keyword evidence="5" id="KW-0411">Iron-sulfur</keyword>
<feature type="transmembrane region" description="Helical" evidence="7">
    <location>
        <begin position="6"/>
        <end position="26"/>
    </location>
</feature>
<sequence>MKLSVLQTVCLTLVVIASACGIFSFVRGLLQMVSIVADGKPAPSRTKPVGRRLFMAIWKPLTHSAFKGRPWIKVAHWLVMVSFPLLFLTLVTGYGQVVNPYFTLPLLGSFAPWEWVVEAIAWLSLAGILWLIGVRTRAGKGREGEAAGKGRDGHTEPSRFLGSANSHARFVEAVILSVVLCVLALRVLEYALLSKTPGTAVSAWHFPFTFLLGKVAATASVGALENAIVVVSTAKIVISMLWMVVVGLAISMGVAWHRFLAFVNIYARRKLDGSKALGAASPMYVEGEPVTAQTIQNLAQLEDAQLGVGTLADMTWKDRLDIFSCTECGRCQEICPAWATGKPLSPKLFITALRDHAVASSSFVQAAAKMGASDTDSLIEGTKNFYRGSLMPHNGDVLGALRDSGITGPDGVAIEPAPLVGNVIAPETLWACTTCGACVDQCPADLEILDHILDLRRHQVTMQSAFPSDLNRPMRGLERQQNPYSLSAKKRLDWARELDFEVPVVGIDVPDAKSVDYLFWVGCAGAYDDRAKKTTQAVAQMLHHAGVSFAVLGNGETCTGDPARRAGNELLYQTLAAAAVDKLNEASPKRIVVTCAHCFNTIANEYPQLGASFEVIHHTELLTKLVEEGKLKPLLEQGPHKVTLHDACYLGRHNGIYNAPRELLGALPGFEVTEMPRNKDRAMCCGAGGAHAFMQDKIGVRMADARLSEAASTGADTVATACPFCSTMLASGRVNSGEAPQVTDVAILLRDAVLEKPKEVKPQEQPQEEDDWDDFFD</sequence>
<dbReference type="InterPro" id="IPR004017">
    <property type="entry name" value="Cys_rich_dom"/>
</dbReference>
<evidence type="ECO:0000256" key="5">
    <source>
        <dbReference type="ARBA" id="ARBA00023014"/>
    </source>
</evidence>
<dbReference type="PANTHER" id="PTHR43255">
    <property type="entry name" value="IRON-SULFUR-BINDING OXIDOREDUCTASE FADF-RELATED-RELATED"/>
    <property type="match status" value="1"/>
</dbReference>
<evidence type="ECO:0000256" key="6">
    <source>
        <dbReference type="SAM" id="MobiDB-lite"/>
    </source>
</evidence>
<dbReference type="Pfam" id="PF02754">
    <property type="entry name" value="CCG"/>
    <property type="match status" value="2"/>
</dbReference>
<evidence type="ECO:0000256" key="1">
    <source>
        <dbReference type="ARBA" id="ARBA00022485"/>
    </source>
</evidence>
<dbReference type="GO" id="GO:0046872">
    <property type="term" value="F:metal ion binding"/>
    <property type="evidence" value="ECO:0007669"/>
    <property type="project" value="UniProtKB-KW"/>
</dbReference>
<evidence type="ECO:0000313" key="9">
    <source>
        <dbReference type="EMBL" id="PKY72313.1"/>
    </source>
</evidence>
<dbReference type="GO" id="GO:0005886">
    <property type="term" value="C:plasma membrane"/>
    <property type="evidence" value="ECO:0007669"/>
    <property type="project" value="TreeGrafter"/>
</dbReference>
<dbReference type="InterPro" id="IPR009051">
    <property type="entry name" value="Helical_ferredxn"/>
</dbReference>
<reference evidence="9 10" key="1">
    <citation type="submission" date="2017-12" db="EMBL/GenBank/DDBJ databases">
        <title>Phylogenetic diversity of female urinary microbiome.</title>
        <authorList>
            <person name="Thomas-White K."/>
            <person name="Wolfe A.J."/>
        </authorList>
    </citation>
    <scope>NUCLEOTIDE SEQUENCE [LARGE SCALE GENOMIC DNA]</scope>
    <source>
        <strain evidence="9 10">UMB0402</strain>
    </source>
</reference>